<dbReference type="GO" id="GO:0016747">
    <property type="term" value="F:acyltransferase activity, transferring groups other than amino-acyl groups"/>
    <property type="evidence" value="ECO:0007669"/>
    <property type="project" value="InterPro"/>
</dbReference>
<dbReference type="PANTHER" id="PTHR37312">
    <property type="entry name" value="MEMBRANE-BOUND ACYLTRANSFERASE YKRP-RELATED"/>
    <property type="match status" value="1"/>
</dbReference>
<dbReference type="PATRIC" id="fig|913848.6.peg.2496"/>
<name>A0A0R1EXX0_9LACO</name>
<feature type="transmembrane region" description="Helical" evidence="1">
    <location>
        <begin position="140"/>
        <end position="158"/>
    </location>
</feature>
<evidence type="ECO:0000313" key="3">
    <source>
        <dbReference type="EMBL" id="KRK14373.1"/>
    </source>
</evidence>
<feature type="transmembrane region" description="Helical" evidence="1">
    <location>
        <begin position="170"/>
        <end position="186"/>
    </location>
</feature>
<accession>A0A0R1EXX0</accession>
<keyword evidence="1" id="KW-0472">Membrane</keyword>
<dbReference type="InterPro" id="IPR052734">
    <property type="entry name" value="Nod_factor_acetyltransferase"/>
</dbReference>
<evidence type="ECO:0000256" key="1">
    <source>
        <dbReference type="SAM" id="Phobius"/>
    </source>
</evidence>
<dbReference type="Pfam" id="PF01757">
    <property type="entry name" value="Acyl_transf_3"/>
    <property type="match status" value="1"/>
</dbReference>
<proteinExistence type="predicted"/>
<reference evidence="3 4" key="1">
    <citation type="journal article" date="2015" name="Genome Announc.">
        <title>Expanding the biotechnology potential of lactobacilli through comparative genomics of 213 strains and associated genera.</title>
        <authorList>
            <person name="Sun Z."/>
            <person name="Harris H.M."/>
            <person name="McCann A."/>
            <person name="Guo C."/>
            <person name="Argimon S."/>
            <person name="Zhang W."/>
            <person name="Yang X."/>
            <person name="Jeffery I.B."/>
            <person name="Cooney J.C."/>
            <person name="Kagawa T.F."/>
            <person name="Liu W."/>
            <person name="Song Y."/>
            <person name="Salvetti E."/>
            <person name="Wrobel A."/>
            <person name="Rasinkangas P."/>
            <person name="Parkhill J."/>
            <person name="Rea M.C."/>
            <person name="O'Sullivan O."/>
            <person name="Ritari J."/>
            <person name="Douillard F.P."/>
            <person name="Paul Ross R."/>
            <person name="Yang R."/>
            <person name="Briner A.E."/>
            <person name="Felis G.E."/>
            <person name="de Vos W.M."/>
            <person name="Barrangou R."/>
            <person name="Klaenhammer T.R."/>
            <person name="Caufield P.W."/>
            <person name="Cui Y."/>
            <person name="Zhang H."/>
            <person name="O'Toole P.W."/>
        </authorList>
    </citation>
    <scope>NUCLEOTIDE SEQUENCE [LARGE SCALE GENOMIC DNA]</scope>
    <source>
        <strain evidence="3 4">DSM 20001</strain>
    </source>
</reference>
<keyword evidence="1" id="KW-0812">Transmembrane</keyword>
<evidence type="ECO:0000259" key="2">
    <source>
        <dbReference type="Pfam" id="PF01757"/>
    </source>
</evidence>
<dbReference type="EMBL" id="AZCN01000086">
    <property type="protein sequence ID" value="KRK14373.1"/>
    <property type="molecule type" value="Genomic_DNA"/>
</dbReference>
<dbReference type="AlphaFoldDB" id="A0A0R1EXX0"/>
<feature type="transmembrane region" description="Helical" evidence="1">
    <location>
        <begin position="224"/>
        <end position="246"/>
    </location>
</feature>
<evidence type="ECO:0000313" key="4">
    <source>
        <dbReference type="Proteomes" id="UP000051181"/>
    </source>
</evidence>
<dbReference type="InterPro" id="IPR002656">
    <property type="entry name" value="Acyl_transf_3_dom"/>
</dbReference>
<dbReference type="RefSeq" id="WP_003679924.1">
    <property type="nucleotide sequence ID" value="NZ_AZCN01000086.1"/>
</dbReference>
<comment type="caution">
    <text evidence="3">The sequence shown here is derived from an EMBL/GenBank/DDBJ whole genome shotgun (WGS) entry which is preliminary data.</text>
</comment>
<dbReference type="GeneID" id="65916730"/>
<gene>
    <name evidence="3" type="ORF">FD22_GL002447</name>
</gene>
<organism evidence="3 4">
    <name type="scientific">Loigolactobacillus coryniformis subsp. coryniformis KCTC 3167 = DSM 20001</name>
    <dbReference type="NCBI Taxonomy" id="913848"/>
    <lineage>
        <taxon>Bacteria</taxon>
        <taxon>Bacillati</taxon>
        <taxon>Bacillota</taxon>
        <taxon>Bacilli</taxon>
        <taxon>Lactobacillales</taxon>
        <taxon>Lactobacillaceae</taxon>
        <taxon>Loigolactobacillus</taxon>
    </lineage>
</organism>
<feature type="transmembrane region" description="Helical" evidence="1">
    <location>
        <begin position="71"/>
        <end position="93"/>
    </location>
</feature>
<keyword evidence="1" id="KW-1133">Transmembrane helix</keyword>
<feature type="transmembrane region" description="Helical" evidence="1">
    <location>
        <begin position="252"/>
        <end position="274"/>
    </location>
</feature>
<dbReference type="PANTHER" id="PTHR37312:SF1">
    <property type="entry name" value="MEMBRANE-BOUND ACYLTRANSFERASE YKRP-RELATED"/>
    <property type="match status" value="1"/>
</dbReference>
<feature type="transmembrane region" description="Helical" evidence="1">
    <location>
        <begin position="37"/>
        <end position="59"/>
    </location>
</feature>
<feature type="transmembrane region" description="Helical" evidence="1">
    <location>
        <begin position="321"/>
        <end position="345"/>
    </location>
</feature>
<dbReference type="Proteomes" id="UP000051181">
    <property type="component" value="Unassembled WGS sequence"/>
</dbReference>
<feature type="transmembrane region" description="Helical" evidence="1">
    <location>
        <begin position="7"/>
        <end position="25"/>
    </location>
</feature>
<feature type="transmembrane region" description="Helical" evidence="1">
    <location>
        <begin position="294"/>
        <end position="315"/>
    </location>
</feature>
<sequence>MKKRIVWIDIVRGIAIIFVIIGHGLQNSGIQQFAWGAFLVNFIFAFHLPVFFVASGYLYKSKSIKKSLKSGFNNLLLPYLFSVAIIILGSLLAKHKLLTNIFANNWVSLPSMFIRVAYAAGQSMESVVSNQHYGPIPPVGVIWFLPCMFIAVVLFNLLMRLADRYQMAEFSRVSLILLVTALGILIHKRIFMPWTADSALISQSFFYFGYIVKKYRILETLSSSYYVGSISIWLLSAKLGMFQLSSGNAPDYLVGIVAGCGSSLVIFKASILIFKFLGAKKLVLFLQKIGQGSLLIMCFHSLDGTGFVFLGHLMSYFSTRYASWLLAIILILYRLIIPMLALVIIPHVPFARNFYDNRRYQFFWQHSIKGNKSNLIFSPNSKMKHHMF</sequence>
<feature type="domain" description="Acyltransferase 3" evidence="2">
    <location>
        <begin position="6"/>
        <end position="341"/>
    </location>
</feature>
<keyword evidence="3" id="KW-0808">Transferase</keyword>
<protein>
    <submittedName>
        <fullName evidence="3">O-acetyltransferase</fullName>
    </submittedName>
</protein>